<comment type="caution">
    <text evidence="1">The sequence shown here is derived from an EMBL/GenBank/DDBJ whole genome shotgun (WGS) entry which is preliminary data.</text>
</comment>
<evidence type="ECO:0000313" key="2">
    <source>
        <dbReference type="Proteomes" id="UP000317650"/>
    </source>
</evidence>
<dbReference type="EMBL" id="PYDT01000010">
    <property type="protein sequence ID" value="THU46751.1"/>
    <property type="molecule type" value="Genomic_DNA"/>
</dbReference>
<accession>A0A4S8IF10</accession>
<reference evidence="1 2" key="1">
    <citation type="journal article" date="2019" name="Nat. Plants">
        <title>Genome sequencing of Musa balbisiana reveals subgenome evolution and function divergence in polyploid bananas.</title>
        <authorList>
            <person name="Yao X."/>
        </authorList>
    </citation>
    <scope>NUCLEOTIDE SEQUENCE [LARGE SCALE GENOMIC DNA]</scope>
    <source>
        <strain evidence="2">cv. DH-PKW</strain>
        <tissue evidence="1">Leaves</tissue>
    </source>
</reference>
<name>A0A4S8IF10_MUSBA</name>
<organism evidence="1 2">
    <name type="scientific">Musa balbisiana</name>
    <name type="common">Banana</name>
    <dbReference type="NCBI Taxonomy" id="52838"/>
    <lineage>
        <taxon>Eukaryota</taxon>
        <taxon>Viridiplantae</taxon>
        <taxon>Streptophyta</taxon>
        <taxon>Embryophyta</taxon>
        <taxon>Tracheophyta</taxon>
        <taxon>Spermatophyta</taxon>
        <taxon>Magnoliopsida</taxon>
        <taxon>Liliopsida</taxon>
        <taxon>Zingiberales</taxon>
        <taxon>Musaceae</taxon>
        <taxon>Musa</taxon>
    </lineage>
</organism>
<evidence type="ECO:0000313" key="1">
    <source>
        <dbReference type="EMBL" id="THU46751.1"/>
    </source>
</evidence>
<dbReference type="Proteomes" id="UP000317650">
    <property type="component" value="Chromosome 9"/>
</dbReference>
<gene>
    <name evidence="1" type="ORF">C4D60_Mb09t08190</name>
</gene>
<sequence>MKETERLCRKAQLLNQRNHALSPQLKQNTIVIAGRNTYPTHENDIFGVLLIGHNDHMGKVSATETFIYELFVRFF</sequence>
<proteinExistence type="predicted"/>
<keyword evidence="2" id="KW-1185">Reference proteome</keyword>
<dbReference type="AlphaFoldDB" id="A0A4S8IF10"/>
<protein>
    <submittedName>
        <fullName evidence="1">Uncharacterized protein</fullName>
    </submittedName>
</protein>